<evidence type="ECO:0000256" key="2">
    <source>
        <dbReference type="ARBA" id="ARBA00023163"/>
    </source>
</evidence>
<dbReference type="Gene3D" id="1.10.10.10">
    <property type="entry name" value="Winged helix-like DNA-binding domain superfamily/Winged helix DNA-binding domain"/>
    <property type="match status" value="1"/>
</dbReference>
<proteinExistence type="predicted"/>
<evidence type="ECO:0000259" key="3">
    <source>
        <dbReference type="PROSITE" id="PS51000"/>
    </source>
</evidence>
<reference evidence="5" key="1">
    <citation type="journal article" date="2019" name="Int. J. Syst. Evol. Microbiol.">
        <title>The Global Catalogue of Microorganisms (GCM) 10K type strain sequencing project: providing services to taxonomists for standard genome sequencing and annotation.</title>
        <authorList>
            <consortium name="The Broad Institute Genomics Platform"/>
            <consortium name="The Broad Institute Genome Sequencing Center for Infectious Disease"/>
            <person name="Wu L."/>
            <person name="Ma J."/>
        </authorList>
    </citation>
    <scope>NUCLEOTIDE SEQUENCE [LARGE SCALE GENOMIC DNA]</scope>
    <source>
        <strain evidence="5">KCTC 52366</strain>
    </source>
</reference>
<dbReference type="SUPFAM" id="SSF46785">
    <property type="entry name" value="Winged helix' DNA-binding domain"/>
    <property type="match status" value="1"/>
</dbReference>
<dbReference type="Pfam" id="PF08279">
    <property type="entry name" value="HTH_11"/>
    <property type="match status" value="1"/>
</dbReference>
<keyword evidence="2" id="KW-0804">Transcription</keyword>
<dbReference type="InterPro" id="IPR036388">
    <property type="entry name" value="WH-like_DNA-bd_sf"/>
</dbReference>
<dbReference type="Pfam" id="PF13280">
    <property type="entry name" value="WYL"/>
    <property type="match status" value="1"/>
</dbReference>
<dbReference type="PANTHER" id="PTHR34580">
    <property type="match status" value="1"/>
</dbReference>
<gene>
    <name evidence="4" type="ORF">ACFOGP_10845</name>
</gene>
<protein>
    <submittedName>
        <fullName evidence="4">Helix-turn-helix transcriptional regulator</fullName>
    </submittedName>
</protein>
<comment type="caution">
    <text evidence="4">The sequence shown here is derived from an EMBL/GenBank/DDBJ whole genome shotgun (WGS) entry which is preliminary data.</text>
</comment>
<dbReference type="InterPro" id="IPR001034">
    <property type="entry name" value="DeoR_HTH"/>
</dbReference>
<sequence>MSRSDRLYALIQSLRDGRLHRASELAKTHGVSERTIWRDMDTLMASGVPVRGERGLGYRMTAPVTLPPLNLSMTELEALHVGLAAVAHGGDAELSAAARKLSGRIDTLLPEDRTGARGGWTFAVHPLADAAAGFAHMPRIRAAIRSRQKLAAHHQEDDASLQRRVIRPLKLDYWGRVWTVACWCETTGGFATLRVDRIAQLDILPALFVEEQGKTLVDFNHAQG</sequence>
<keyword evidence="5" id="KW-1185">Reference proteome</keyword>
<dbReference type="InterPro" id="IPR026881">
    <property type="entry name" value="WYL_dom"/>
</dbReference>
<keyword evidence="1" id="KW-0805">Transcription regulation</keyword>
<evidence type="ECO:0000256" key="1">
    <source>
        <dbReference type="ARBA" id="ARBA00023015"/>
    </source>
</evidence>
<dbReference type="InterPro" id="IPR036390">
    <property type="entry name" value="WH_DNA-bd_sf"/>
</dbReference>
<dbReference type="EMBL" id="JBHRTB010000010">
    <property type="protein sequence ID" value="MFC3143210.1"/>
    <property type="molecule type" value="Genomic_DNA"/>
</dbReference>
<organism evidence="4 5">
    <name type="scientific">Psychromarinibacter halotolerans</name>
    <dbReference type="NCBI Taxonomy" id="1775175"/>
    <lineage>
        <taxon>Bacteria</taxon>
        <taxon>Pseudomonadati</taxon>
        <taxon>Pseudomonadota</taxon>
        <taxon>Alphaproteobacteria</taxon>
        <taxon>Rhodobacterales</taxon>
        <taxon>Paracoccaceae</taxon>
        <taxon>Psychromarinibacter</taxon>
    </lineage>
</organism>
<accession>A0ABV7GT82</accession>
<evidence type="ECO:0000313" key="4">
    <source>
        <dbReference type="EMBL" id="MFC3143210.1"/>
    </source>
</evidence>
<dbReference type="PROSITE" id="PS51000">
    <property type="entry name" value="HTH_DEOR_2"/>
    <property type="match status" value="1"/>
</dbReference>
<dbReference type="InterPro" id="IPR051534">
    <property type="entry name" value="CBASS_pafABC_assoc_protein"/>
</dbReference>
<dbReference type="Proteomes" id="UP001595632">
    <property type="component" value="Unassembled WGS sequence"/>
</dbReference>
<dbReference type="RefSeq" id="WP_275633186.1">
    <property type="nucleotide sequence ID" value="NZ_JARGYD010000004.1"/>
</dbReference>
<dbReference type="InterPro" id="IPR013196">
    <property type="entry name" value="HTH_11"/>
</dbReference>
<evidence type="ECO:0000313" key="5">
    <source>
        <dbReference type="Proteomes" id="UP001595632"/>
    </source>
</evidence>
<feature type="domain" description="HTH deoR-type" evidence="3">
    <location>
        <begin position="3"/>
        <end position="58"/>
    </location>
</feature>
<name>A0ABV7GT82_9RHOB</name>
<dbReference type="PANTHER" id="PTHR34580:SF3">
    <property type="entry name" value="PROTEIN PAFB"/>
    <property type="match status" value="1"/>
</dbReference>
<dbReference type="PROSITE" id="PS52050">
    <property type="entry name" value="WYL"/>
    <property type="match status" value="1"/>
</dbReference>